<evidence type="ECO:0000256" key="1">
    <source>
        <dbReference type="SAM" id="MobiDB-lite"/>
    </source>
</evidence>
<feature type="non-terminal residue" evidence="2">
    <location>
        <position position="136"/>
    </location>
</feature>
<dbReference type="AlphaFoldDB" id="A0A6H5H1I8"/>
<evidence type="ECO:0000313" key="2">
    <source>
        <dbReference type="EMBL" id="CAB0010449.1"/>
    </source>
</evidence>
<dbReference type="EMBL" id="CADCXU010023035">
    <property type="protein sequence ID" value="CAB0010449.1"/>
    <property type="molecule type" value="Genomic_DNA"/>
</dbReference>
<proteinExistence type="predicted"/>
<dbReference type="Proteomes" id="UP000479000">
    <property type="component" value="Unassembled WGS sequence"/>
</dbReference>
<sequence>MFPDRLQGYRRNFSHWRAPFPLPNTDTEDLQNEIFCRNMIKLWPDRNRTPESDRYRLRPLGHTGFPKNKIGNTNRLADREAIAGRPCLNGHGSSTSPRHSSSFRRTREICSNKGCAIRVNAKNQLPTRTQLLSAVL</sequence>
<keyword evidence="3" id="KW-1185">Reference proteome</keyword>
<feature type="region of interest" description="Disordered" evidence="1">
    <location>
        <begin position="85"/>
        <end position="104"/>
    </location>
</feature>
<organism evidence="2 3">
    <name type="scientific">Nesidiocoris tenuis</name>
    <dbReference type="NCBI Taxonomy" id="355587"/>
    <lineage>
        <taxon>Eukaryota</taxon>
        <taxon>Metazoa</taxon>
        <taxon>Ecdysozoa</taxon>
        <taxon>Arthropoda</taxon>
        <taxon>Hexapoda</taxon>
        <taxon>Insecta</taxon>
        <taxon>Pterygota</taxon>
        <taxon>Neoptera</taxon>
        <taxon>Paraneoptera</taxon>
        <taxon>Hemiptera</taxon>
        <taxon>Heteroptera</taxon>
        <taxon>Panheteroptera</taxon>
        <taxon>Cimicomorpha</taxon>
        <taxon>Miridae</taxon>
        <taxon>Dicyphina</taxon>
        <taxon>Nesidiocoris</taxon>
    </lineage>
</organism>
<reference evidence="2 3" key="1">
    <citation type="submission" date="2020-02" db="EMBL/GenBank/DDBJ databases">
        <authorList>
            <person name="Ferguson B K."/>
        </authorList>
    </citation>
    <scope>NUCLEOTIDE SEQUENCE [LARGE SCALE GENOMIC DNA]</scope>
</reference>
<protein>
    <submittedName>
        <fullName evidence="2">Uncharacterized protein</fullName>
    </submittedName>
</protein>
<gene>
    <name evidence="2" type="ORF">NTEN_LOCUS15493</name>
</gene>
<accession>A0A6H5H1I8</accession>
<name>A0A6H5H1I8_9HEMI</name>
<evidence type="ECO:0000313" key="3">
    <source>
        <dbReference type="Proteomes" id="UP000479000"/>
    </source>
</evidence>